<keyword evidence="1" id="KW-0378">Hydrolase</keyword>
<name>A0A225URP5_9STRA</name>
<keyword evidence="1" id="KW-0645">Protease</keyword>
<dbReference type="STRING" id="4795.A0A225URP5"/>
<accession>A0A225URP5</accession>
<dbReference type="Proteomes" id="UP000198211">
    <property type="component" value="Unassembled WGS sequence"/>
</dbReference>
<dbReference type="EMBL" id="NBNE01012489">
    <property type="protein sequence ID" value="OWY95795.1"/>
    <property type="molecule type" value="Genomic_DNA"/>
</dbReference>
<protein>
    <submittedName>
        <fullName evidence="1">SUMO protease</fullName>
    </submittedName>
</protein>
<organism evidence="1 2">
    <name type="scientific">Phytophthora megakarya</name>
    <dbReference type="NCBI Taxonomy" id="4795"/>
    <lineage>
        <taxon>Eukaryota</taxon>
        <taxon>Sar</taxon>
        <taxon>Stramenopiles</taxon>
        <taxon>Oomycota</taxon>
        <taxon>Peronosporomycetes</taxon>
        <taxon>Peronosporales</taxon>
        <taxon>Peronosporaceae</taxon>
        <taxon>Phytophthora</taxon>
    </lineage>
</organism>
<comment type="caution">
    <text evidence="1">The sequence shown here is derived from an EMBL/GenBank/DDBJ whole genome shotgun (WGS) entry which is preliminary data.</text>
</comment>
<dbReference type="AlphaFoldDB" id="A0A225URP5"/>
<sequence length="105" mass="11792">MAEGTATAKSAVAIFCYDSKDLTDYRKLLEEIAEDVALKGLPQRYKVSVVRSPIQDDKDNNNCRRVNKEAWNDYTKLGLLHRRWDILCAVVTLSDNAGVSSEKEG</sequence>
<reference evidence="2" key="1">
    <citation type="submission" date="2017-03" db="EMBL/GenBank/DDBJ databases">
        <title>Phytopthora megakarya and P. palmivora, two closely related causual agents of cacao black pod achieved similar genome size and gene model numbers by different mechanisms.</title>
        <authorList>
            <person name="Ali S."/>
            <person name="Shao J."/>
            <person name="Larry D.J."/>
            <person name="Kronmiller B."/>
            <person name="Shen D."/>
            <person name="Strem M.D."/>
            <person name="Melnick R.L."/>
            <person name="Guiltinan M.J."/>
            <person name="Tyler B.M."/>
            <person name="Meinhardt L.W."/>
            <person name="Bailey B.A."/>
        </authorList>
    </citation>
    <scope>NUCLEOTIDE SEQUENCE [LARGE SCALE GENOMIC DNA]</scope>
    <source>
        <strain evidence="2">zdho120</strain>
    </source>
</reference>
<dbReference type="OrthoDB" id="102527at2759"/>
<dbReference type="GO" id="GO:0008233">
    <property type="term" value="F:peptidase activity"/>
    <property type="evidence" value="ECO:0007669"/>
    <property type="project" value="UniProtKB-KW"/>
</dbReference>
<proteinExistence type="predicted"/>
<keyword evidence="2" id="KW-1185">Reference proteome</keyword>
<gene>
    <name evidence="1" type="ORF">PHMEG_00034113</name>
</gene>
<dbReference type="GO" id="GO:0006508">
    <property type="term" value="P:proteolysis"/>
    <property type="evidence" value="ECO:0007669"/>
    <property type="project" value="UniProtKB-KW"/>
</dbReference>
<evidence type="ECO:0000313" key="1">
    <source>
        <dbReference type="EMBL" id="OWY95795.1"/>
    </source>
</evidence>
<evidence type="ECO:0000313" key="2">
    <source>
        <dbReference type="Proteomes" id="UP000198211"/>
    </source>
</evidence>